<feature type="region of interest" description="Disordered" evidence="1">
    <location>
        <begin position="28"/>
        <end position="59"/>
    </location>
</feature>
<evidence type="ECO:0000313" key="3">
    <source>
        <dbReference type="EMBL" id="GHE95507.1"/>
    </source>
</evidence>
<evidence type="ECO:0000256" key="2">
    <source>
        <dbReference type="SAM" id="SignalP"/>
    </source>
</evidence>
<dbReference type="Gene3D" id="2.50.20.20">
    <property type="match status" value="1"/>
</dbReference>
<comment type="caution">
    <text evidence="3">The sequence shown here is derived from an EMBL/GenBank/DDBJ whole genome shotgun (WGS) entry which is preliminary data.</text>
</comment>
<dbReference type="AlphaFoldDB" id="A0A919AB10"/>
<dbReference type="EMBL" id="BNBT01000207">
    <property type="protein sequence ID" value="GHE95507.1"/>
    <property type="molecule type" value="Genomic_DNA"/>
</dbReference>
<reference evidence="3" key="2">
    <citation type="submission" date="2020-09" db="EMBL/GenBank/DDBJ databases">
        <authorList>
            <person name="Sun Q."/>
            <person name="Ohkuma M."/>
        </authorList>
    </citation>
    <scope>NUCLEOTIDE SEQUENCE</scope>
    <source>
        <strain evidence="3">JCM 4784</strain>
    </source>
</reference>
<sequence length="275" mass="29299">MAGMSRARGRTASAVCVTAALALLVPACASDDDGGDGDGKGRRGGKAGEGDRGTAALSAREISDRARRALLGAKSVHIEVEDRSKDAEKDDPAHMDLALDRDGNCAGTMGFARGGGRAELVKRGDKVWLKPDDAFWRNQLPRGQGEAAAELFKGRYLHGTTRDEMLRDLSEICDLKELQSGVDDDPEETKGLKKGGGTTVAGTRVVPLTATEDGADKALYVASEGTPYPIRITQKDGDSDQTTTFSDYDEPVPVRTPAAKESLDIAKLEKRLRQP</sequence>
<feature type="region of interest" description="Disordered" evidence="1">
    <location>
        <begin position="230"/>
        <end position="261"/>
    </location>
</feature>
<keyword evidence="4" id="KW-1185">Reference proteome</keyword>
<organism evidence="3 4">
    <name type="scientific">Streptomyces longispororuber</name>
    <dbReference type="NCBI Taxonomy" id="68230"/>
    <lineage>
        <taxon>Bacteria</taxon>
        <taxon>Bacillati</taxon>
        <taxon>Actinomycetota</taxon>
        <taxon>Actinomycetes</taxon>
        <taxon>Kitasatosporales</taxon>
        <taxon>Streptomycetaceae</taxon>
        <taxon>Streptomyces</taxon>
    </lineage>
</organism>
<gene>
    <name evidence="3" type="ORF">GCM10018785_70890</name>
</gene>
<accession>A0A919AB10</accession>
<proteinExistence type="predicted"/>
<evidence type="ECO:0008006" key="5">
    <source>
        <dbReference type="Google" id="ProtNLM"/>
    </source>
</evidence>
<dbReference type="RefSeq" id="WP_229926155.1">
    <property type="nucleotide sequence ID" value="NZ_BNBT01000207.1"/>
</dbReference>
<feature type="signal peptide" evidence="2">
    <location>
        <begin position="1"/>
        <end position="29"/>
    </location>
</feature>
<evidence type="ECO:0000256" key="1">
    <source>
        <dbReference type="SAM" id="MobiDB-lite"/>
    </source>
</evidence>
<dbReference type="Proteomes" id="UP000608024">
    <property type="component" value="Unassembled WGS sequence"/>
</dbReference>
<feature type="compositionally biased region" description="Basic and acidic residues" evidence="1">
    <location>
        <begin position="37"/>
        <end position="52"/>
    </location>
</feature>
<keyword evidence="2" id="KW-0732">Signal</keyword>
<reference evidence="3" key="1">
    <citation type="journal article" date="2014" name="Int. J. Syst. Evol. Microbiol.">
        <title>Complete genome sequence of Corynebacterium casei LMG S-19264T (=DSM 44701T), isolated from a smear-ripened cheese.</title>
        <authorList>
            <consortium name="US DOE Joint Genome Institute (JGI-PGF)"/>
            <person name="Walter F."/>
            <person name="Albersmeier A."/>
            <person name="Kalinowski J."/>
            <person name="Ruckert C."/>
        </authorList>
    </citation>
    <scope>NUCLEOTIDE SEQUENCE</scope>
    <source>
        <strain evidence="3">JCM 4784</strain>
    </source>
</reference>
<name>A0A919AB10_9ACTN</name>
<protein>
    <recommendedName>
        <fullName evidence="5">Lipoprotein</fullName>
    </recommendedName>
</protein>
<evidence type="ECO:0000313" key="4">
    <source>
        <dbReference type="Proteomes" id="UP000608024"/>
    </source>
</evidence>
<feature type="chain" id="PRO_5037990880" description="Lipoprotein" evidence="2">
    <location>
        <begin position="30"/>
        <end position="275"/>
    </location>
</feature>